<accession>A0A0F9GKV0</accession>
<sequence>MLVIQCLVAIVTVMLLIGKLGNIGDIGTWSWLWVLSPVWGSTILYYAVAVTSQIFPAKVPRFWRW</sequence>
<gene>
    <name evidence="2" type="ORF">LCGC14_2108850</name>
</gene>
<name>A0A0F9GKV0_9ZZZZ</name>
<protein>
    <submittedName>
        <fullName evidence="2">Uncharacterized protein</fullName>
    </submittedName>
</protein>
<keyword evidence="1" id="KW-0812">Transmembrane</keyword>
<proteinExistence type="predicted"/>
<keyword evidence="1" id="KW-1133">Transmembrane helix</keyword>
<keyword evidence="1" id="KW-0472">Membrane</keyword>
<organism evidence="2">
    <name type="scientific">marine sediment metagenome</name>
    <dbReference type="NCBI Taxonomy" id="412755"/>
    <lineage>
        <taxon>unclassified sequences</taxon>
        <taxon>metagenomes</taxon>
        <taxon>ecological metagenomes</taxon>
    </lineage>
</organism>
<dbReference type="EMBL" id="LAZR01026012">
    <property type="protein sequence ID" value="KKL70045.1"/>
    <property type="molecule type" value="Genomic_DNA"/>
</dbReference>
<feature type="transmembrane region" description="Helical" evidence="1">
    <location>
        <begin position="31"/>
        <end position="55"/>
    </location>
</feature>
<evidence type="ECO:0000313" key="2">
    <source>
        <dbReference type="EMBL" id="KKL70045.1"/>
    </source>
</evidence>
<dbReference type="AlphaFoldDB" id="A0A0F9GKV0"/>
<comment type="caution">
    <text evidence="2">The sequence shown here is derived from an EMBL/GenBank/DDBJ whole genome shotgun (WGS) entry which is preliminary data.</text>
</comment>
<reference evidence="2" key="1">
    <citation type="journal article" date="2015" name="Nature">
        <title>Complex archaea that bridge the gap between prokaryotes and eukaryotes.</title>
        <authorList>
            <person name="Spang A."/>
            <person name="Saw J.H."/>
            <person name="Jorgensen S.L."/>
            <person name="Zaremba-Niedzwiedzka K."/>
            <person name="Martijn J."/>
            <person name="Lind A.E."/>
            <person name="van Eijk R."/>
            <person name="Schleper C."/>
            <person name="Guy L."/>
            <person name="Ettema T.J."/>
        </authorList>
    </citation>
    <scope>NUCLEOTIDE SEQUENCE</scope>
</reference>
<evidence type="ECO:0000256" key="1">
    <source>
        <dbReference type="SAM" id="Phobius"/>
    </source>
</evidence>